<accession>A0A382BHA2</accession>
<dbReference type="GO" id="GO:0000166">
    <property type="term" value="F:nucleotide binding"/>
    <property type="evidence" value="ECO:0007669"/>
    <property type="project" value="UniProtKB-KW"/>
</dbReference>
<dbReference type="UniPathway" id="UPA00344"/>
<dbReference type="GO" id="GO:1990133">
    <property type="term" value="C:molybdopterin adenylyltransferase complex"/>
    <property type="evidence" value="ECO:0007669"/>
    <property type="project" value="TreeGrafter"/>
</dbReference>
<dbReference type="FunFam" id="3.10.20.30:FF:000010">
    <property type="entry name" value="Molybdopterin synthase sulfur carrier subunit"/>
    <property type="match status" value="1"/>
</dbReference>
<reference evidence="4" key="1">
    <citation type="submission" date="2018-05" db="EMBL/GenBank/DDBJ databases">
        <authorList>
            <person name="Lanie J.A."/>
            <person name="Ng W.-L."/>
            <person name="Kazmierczak K.M."/>
            <person name="Andrzejewski T.M."/>
            <person name="Davidsen T.M."/>
            <person name="Wayne K.J."/>
            <person name="Tettelin H."/>
            <person name="Glass J.I."/>
            <person name="Rusch D."/>
            <person name="Podicherti R."/>
            <person name="Tsui H.-C.T."/>
            <person name="Winkler M.E."/>
        </authorList>
    </citation>
    <scope>NUCLEOTIDE SEQUENCE</scope>
</reference>
<dbReference type="EMBL" id="UINC01029748">
    <property type="protein sequence ID" value="SVB12989.1"/>
    <property type="molecule type" value="Genomic_DNA"/>
</dbReference>
<dbReference type="AlphaFoldDB" id="A0A382BHA2"/>
<organism evidence="4">
    <name type="scientific">marine metagenome</name>
    <dbReference type="NCBI Taxonomy" id="408172"/>
    <lineage>
        <taxon>unclassified sequences</taxon>
        <taxon>metagenomes</taxon>
        <taxon>ecological metagenomes</taxon>
    </lineage>
</organism>
<proteinExistence type="predicted"/>
<gene>
    <name evidence="4" type="ORF">METZ01_LOCUS165843</name>
</gene>
<dbReference type="NCBIfam" id="TIGR01682">
    <property type="entry name" value="moaD"/>
    <property type="match status" value="1"/>
</dbReference>
<evidence type="ECO:0000256" key="1">
    <source>
        <dbReference type="ARBA" id="ARBA00005046"/>
    </source>
</evidence>
<protein>
    <recommendedName>
        <fullName evidence="5">Molybdopterin synthase sulfur carrier subunit</fullName>
    </recommendedName>
</protein>
<dbReference type="PANTHER" id="PTHR33359:SF1">
    <property type="entry name" value="MOLYBDOPTERIN SYNTHASE SULFUR CARRIER SUBUNIT"/>
    <property type="match status" value="1"/>
</dbReference>
<dbReference type="PANTHER" id="PTHR33359">
    <property type="entry name" value="MOLYBDOPTERIN SYNTHASE SULFUR CARRIER SUBUNIT"/>
    <property type="match status" value="1"/>
</dbReference>
<dbReference type="CDD" id="cd00754">
    <property type="entry name" value="Ubl_MoaD"/>
    <property type="match status" value="1"/>
</dbReference>
<evidence type="ECO:0008006" key="5">
    <source>
        <dbReference type="Google" id="ProtNLM"/>
    </source>
</evidence>
<dbReference type="GO" id="GO:0006777">
    <property type="term" value="P:Mo-molybdopterin cofactor biosynthetic process"/>
    <property type="evidence" value="ECO:0007669"/>
    <property type="project" value="UniProtKB-KW"/>
</dbReference>
<dbReference type="Pfam" id="PF02597">
    <property type="entry name" value="ThiS"/>
    <property type="match status" value="1"/>
</dbReference>
<sequence>MQVSVKYFASLRELMGESSVFIDIDKESSIDDVWQHVTKNKKIELDNVMATVNMEYVKSSYVIRDGDEIAFFPPVTGG</sequence>
<dbReference type="InterPro" id="IPR012675">
    <property type="entry name" value="Beta-grasp_dom_sf"/>
</dbReference>
<keyword evidence="2" id="KW-0547">Nucleotide-binding</keyword>
<dbReference type="Gene3D" id="3.10.20.30">
    <property type="match status" value="1"/>
</dbReference>
<evidence type="ECO:0000313" key="4">
    <source>
        <dbReference type="EMBL" id="SVB12989.1"/>
    </source>
</evidence>
<comment type="pathway">
    <text evidence="1">Cofactor biosynthesis; molybdopterin biosynthesis.</text>
</comment>
<dbReference type="InterPro" id="IPR016155">
    <property type="entry name" value="Mopterin_synth/thiamin_S_b"/>
</dbReference>
<keyword evidence="3" id="KW-0501">Molybdenum cofactor biosynthesis</keyword>
<dbReference type="InterPro" id="IPR010038">
    <property type="entry name" value="MoaD_arc-typ"/>
</dbReference>
<evidence type="ECO:0000256" key="2">
    <source>
        <dbReference type="ARBA" id="ARBA00022741"/>
    </source>
</evidence>
<dbReference type="InterPro" id="IPR044672">
    <property type="entry name" value="MOCS2A"/>
</dbReference>
<dbReference type="InterPro" id="IPR003749">
    <property type="entry name" value="ThiS/MoaD-like"/>
</dbReference>
<evidence type="ECO:0000256" key="3">
    <source>
        <dbReference type="ARBA" id="ARBA00023150"/>
    </source>
</evidence>
<name>A0A382BHA2_9ZZZZ</name>
<dbReference type="SUPFAM" id="SSF54285">
    <property type="entry name" value="MoaD/ThiS"/>
    <property type="match status" value="1"/>
</dbReference>
<dbReference type="NCBIfam" id="TIGR01687">
    <property type="entry name" value="moaD_arch"/>
    <property type="match status" value="1"/>
</dbReference>